<dbReference type="EMBL" id="JARBDR010000853">
    <property type="protein sequence ID" value="KAJ8305139.1"/>
    <property type="molecule type" value="Genomic_DNA"/>
</dbReference>
<dbReference type="Proteomes" id="UP001217089">
    <property type="component" value="Unassembled WGS sequence"/>
</dbReference>
<keyword evidence="8 12" id="KW-1133">Transmembrane helix</keyword>
<evidence type="ECO:0000256" key="5">
    <source>
        <dbReference type="ARBA" id="ARBA00022826"/>
    </source>
</evidence>
<dbReference type="SUPFAM" id="SSF81324">
    <property type="entry name" value="Voltage-gated potassium channels"/>
    <property type="match status" value="1"/>
</dbReference>
<evidence type="ECO:0000313" key="14">
    <source>
        <dbReference type="EMBL" id="KAJ8305139.1"/>
    </source>
</evidence>
<comment type="caution">
    <text evidence="14">The sequence shown here is derived from an EMBL/GenBank/DDBJ whole genome shotgun (WGS) entry which is preliminary data.</text>
</comment>
<feature type="transmembrane region" description="Helical" evidence="12">
    <location>
        <begin position="12"/>
        <end position="32"/>
    </location>
</feature>
<dbReference type="Gene3D" id="1.20.120.350">
    <property type="entry name" value="Voltage-gated potassium channels. Chain C"/>
    <property type="match status" value="1"/>
</dbReference>
<keyword evidence="3" id="KW-0633">Potassium transport</keyword>
<evidence type="ECO:0000256" key="12">
    <source>
        <dbReference type="SAM" id="Phobius"/>
    </source>
</evidence>
<sequence>MTIYSHEFINIYFVISTIFVLAAVMNIAFSTLPNLKSKDEKNSTLEQYKEYNRTTHQQQQPNQEIGDDYDVEDDYGQCSLQEALQYNCRRFNCFSSYPELHQSADLQTCTNYIDKLVDNCYYEYLHLINKQKVCKLLLPRNKFCRLCYGTIFLDPSYPGYNARKCDLLITNMINKTCITNSPKPTKKMPCMPSEIKLKLCYKKCIFETSPEDSLKCADVRFDLGELCFYDHMSKEYSRLDCIYNGDDDIDCDSCYVSDYIDSSIDRDLKTHCKKQLHYFQTLCVDKTSKTTQIYTPNESTTFKQLVEIGQCQGIDFYKAFKLCLIKPPAFKQTADIEICSNRLINVQRFCTNKDMFEKTVITEHEYRTCSQLDCFVAFYDVSYRPEYYNLTHKSKCANSFEVLAFECYHHMSSSLTEETRQKENLNKPERNESKLLDNSFSMDITGYNGLLNVTSTTDYNVTLSGEMKSDNFLDFHLNKKAKFIPKDILPVSPIDKLNALTDTIEVINVFLYTEFAVNIFFTLDLVLRCITCPSYKYFFTSFLNLCDILALLSFYEKYLSNLFRFKSQDIFIYLQMVRIFRLFRVTKNIPAFKILEYSLRQACKDMLIMSLYLFIAIMIFSNFIYFFEDETEIPSIPAAWWWCIITMTTVGYGDMYPKTIFGKIIGVLCAISGVVLFSMIIPVIVQTFLSLYQYLPLVNSAKNERSHTSTNMINIEHIGDREVMTNESRQRENTEKDCSQVELNEIKVNVIQPENETKLNNKNNS</sequence>
<keyword evidence="10 12" id="KW-0472">Membrane</keyword>
<comment type="subcellular location">
    <subcellularLocation>
        <location evidence="1">Membrane</location>
        <topology evidence="1">Multi-pass membrane protein</topology>
    </subcellularLocation>
</comment>
<dbReference type="PANTHER" id="PTHR11537:SF254">
    <property type="entry name" value="POTASSIUM VOLTAGE-GATED CHANNEL PROTEIN SHAB"/>
    <property type="match status" value="1"/>
</dbReference>
<protein>
    <recommendedName>
        <fullName evidence="13">Ion transport domain-containing protein</fullName>
    </recommendedName>
</protein>
<keyword evidence="4 12" id="KW-0812">Transmembrane</keyword>
<keyword evidence="5" id="KW-0631">Potassium channel</keyword>
<dbReference type="InterPro" id="IPR028325">
    <property type="entry name" value="VG_K_chnl"/>
</dbReference>
<feature type="domain" description="Ion transport" evidence="13">
    <location>
        <begin position="506"/>
        <end position="693"/>
    </location>
</feature>
<evidence type="ECO:0000256" key="10">
    <source>
        <dbReference type="ARBA" id="ARBA00023136"/>
    </source>
</evidence>
<dbReference type="Gene3D" id="1.10.287.70">
    <property type="match status" value="1"/>
</dbReference>
<evidence type="ECO:0000256" key="6">
    <source>
        <dbReference type="ARBA" id="ARBA00022882"/>
    </source>
</evidence>
<feature type="transmembrane region" description="Helical" evidence="12">
    <location>
        <begin position="607"/>
        <end position="627"/>
    </location>
</feature>
<keyword evidence="6" id="KW-0851">Voltage-gated channel</keyword>
<gene>
    <name evidence="14" type="ORF">KUTeg_017310</name>
</gene>
<proteinExistence type="predicted"/>
<evidence type="ECO:0000256" key="7">
    <source>
        <dbReference type="ARBA" id="ARBA00022958"/>
    </source>
</evidence>
<feature type="transmembrane region" description="Helical" evidence="12">
    <location>
        <begin position="639"/>
        <end position="657"/>
    </location>
</feature>
<evidence type="ECO:0000256" key="4">
    <source>
        <dbReference type="ARBA" id="ARBA00022692"/>
    </source>
</evidence>
<keyword evidence="2" id="KW-0813">Transport</keyword>
<evidence type="ECO:0000256" key="2">
    <source>
        <dbReference type="ARBA" id="ARBA00022448"/>
    </source>
</evidence>
<accession>A0ABQ9EIN9</accession>
<dbReference type="InterPro" id="IPR005821">
    <property type="entry name" value="Ion_trans_dom"/>
</dbReference>
<evidence type="ECO:0000256" key="3">
    <source>
        <dbReference type="ARBA" id="ARBA00022538"/>
    </source>
</evidence>
<keyword evidence="15" id="KW-1185">Reference proteome</keyword>
<dbReference type="Pfam" id="PF00520">
    <property type="entry name" value="Ion_trans"/>
    <property type="match status" value="1"/>
</dbReference>
<reference evidence="14 15" key="1">
    <citation type="submission" date="2022-12" db="EMBL/GenBank/DDBJ databases">
        <title>Chromosome-level genome of Tegillarca granosa.</title>
        <authorList>
            <person name="Kim J."/>
        </authorList>
    </citation>
    <scope>NUCLEOTIDE SEQUENCE [LARGE SCALE GENOMIC DNA]</scope>
    <source>
        <strain evidence="14">Teg-2019</strain>
        <tissue evidence="14">Adductor muscle</tissue>
    </source>
</reference>
<evidence type="ECO:0000256" key="9">
    <source>
        <dbReference type="ARBA" id="ARBA00023065"/>
    </source>
</evidence>
<evidence type="ECO:0000256" key="1">
    <source>
        <dbReference type="ARBA" id="ARBA00004141"/>
    </source>
</evidence>
<evidence type="ECO:0000313" key="15">
    <source>
        <dbReference type="Proteomes" id="UP001217089"/>
    </source>
</evidence>
<name>A0ABQ9EIN9_TEGGR</name>
<dbReference type="PANTHER" id="PTHR11537">
    <property type="entry name" value="VOLTAGE-GATED POTASSIUM CHANNEL"/>
    <property type="match status" value="1"/>
</dbReference>
<feature type="transmembrane region" description="Helical" evidence="12">
    <location>
        <begin position="537"/>
        <end position="555"/>
    </location>
</feature>
<keyword evidence="7" id="KW-0630">Potassium</keyword>
<dbReference type="InterPro" id="IPR027359">
    <property type="entry name" value="Volt_channel_dom_sf"/>
</dbReference>
<evidence type="ECO:0000259" key="13">
    <source>
        <dbReference type="Pfam" id="PF00520"/>
    </source>
</evidence>
<organism evidence="14 15">
    <name type="scientific">Tegillarca granosa</name>
    <name type="common">Malaysian cockle</name>
    <name type="synonym">Anadara granosa</name>
    <dbReference type="NCBI Taxonomy" id="220873"/>
    <lineage>
        <taxon>Eukaryota</taxon>
        <taxon>Metazoa</taxon>
        <taxon>Spiralia</taxon>
        <taxon>Lophotrochozoa</taxon>
        <taxon>Mollusca</taxon>
        <taxon>Bivalvia</taxon>
        <taxon>Autobranchia</taxon>
        <taxon>Pteriomorphia</taxon>
        <taxon>Arcoida</taxon>
        <taxon>Arcoidea</taxon>
        <taxon>Arcidae</taxon>
        <taxon>Tegillarca</taxon>
    </lineage>
</organism>
<feature type="transmembrane region" description="Helical" evidence="12">
    <location>
        <begin position="664"/>
        <end position="685"/>
    </location>
</feature>
<evidence type="ECO:0000256" key="8">
    <source>
        <dbReference type="ARBA" id="ARBA00022989"/>
    </source>
</evidence>
<keyword evidence="11" id="KW-0407">Ion channel</keyword>
<keyword evidence="9" id="KW-0406">Ion transport</keyword>
<evidence type="ECO:0000256" key="11">
    <source>
        <dbReference type="ARBA" id="ARBA00023303"/>
    </source>
</evidence>